<evidence type="ECO:0000256" key="2">
    <source>
        <dbReference type="ARBA" id="ARBA00023015"/>
    </source>
</evidence>
<dbReference type="Pfam" id="PF08281">
    <property type="entry name" value="Sigma70_r4_2"/>
    <property type="match status" value="1"/>
</dbReference>
<dbReference type="InterPro" id="IPR039425">
    <property type="entry name" value="RNA_pol_sigma-70-like"/>
</dbReference>
<comment type="caution">
    <text evidence="7">The sequence shown here is derived from an EMBL/GenBank/DDBJ whole genome shotgun (WGS) entry which is preliminary data.</text>
</comment>
<protein>
    <submittedName>
        <fullName evidence="7">Sigma-70 family RNA polymerase sigma factor</fullName>
    </submittedName>
</protein>
<dbReference type="NCBIfam" id="TIGR02937">
    <property type="entry name" value="sigma70-ECF"/>
    <property type="match status" value="1"/>
</dbReference>
<accession>A0ABR8MNP8</accession>
<dbReference type="InterPro" id="IPR013324">
    <property type="entry name" value="RNA_pol_sigma_r3/r4-like"/>
</dbReference>
<evidence type="ECO:0000256" key="1">
    <source>
        <dbReference type="ARBA" id="ARBA00010641"/>
    </source>
</evidence>
<dbReference type="InterPro" id="IPR013249">
    <property type="entry name" value="RNA_pol_sigma70_r4_t2"/>
</dbReference>
<dbReference type="InterPro" id="IPR014284">
    <property type="entry name" value="RNA_pol_sigma-70_dom"/>
</dbReference>
<proteinExistence type="inferred from homology"/>
<keyword evidence="2" id="KW-0805">Transcription regulation</keyword>
<keyword evidence="3" id="KW-0731">Sigma factor</keyword>
<dbReference type="RefSeq" id="WP_191200985.1">
    <property type="nucleotide sequence ID" value="NZ_BAAAPA010000001.1"/>
</dbReference>
<dbReference type="Gene3D" id="1.10.10.10">
    <property type="entry name" value="Winged helix-like DNA-binding domain superfamily/Winged helix DNA-binding domain"/>
    <property type="match status" value="1"/>
</dbReference>
<reference evidence="7 8" key="1">
    <citation type="submission" date="2020-09" db="EMBL/GenBank/DDBJ databases">
        <title>novel species in genus Nocardioides.</title>
        <authorList>
            <person name="Zhang G."/>
        </authorList>
    </citation>
    <scope>NUCLEOTIDE SEQUENCE [LARGE SCALE GENOMIC DNA]</scope>
    <source>
        <strain evidence="7 8">19197</strain>
    </source>
</reference>
<evidence type="ECO:0000313" key="7">
    <source>
        <dbReference type="EMBL" id="MBD3916656.1"/>
    </source>
</evidence>
<keyword evidence="4" id="KW-0238">DNA-binding</keyword>
<dbReference type="SUPFAM" id="SSF88659">
    <property type="entry name" value="Sigma3 and sigma4 domains of RNA polymerase sigma factors"/>
    <property type="match status" value="1"/>
</dbReference>
<evidence type="ECO:0000256" key="4">
    <source>
        <dbReference type="ARBA" id="ARBA00023125"/>
    </source>
</evidence>
<dbReference type="PANTHER" id="PTHR43133">
    <property type="entry name" value="RNA POLYMERASE ECF-TYPE SIGMA FACTO"/>
    <property type="match status" value="1"/>
</dbReference>
<dbReference type="InterPro" id="IPR036388">
    <property type="entry name" value="WH-like_DNA-bd_sf"/>
</dbReference>
<name>A0ABR8MNP8_9ACTN</name>
<evidence type="ECO:0000313" key="8">
    <source>
        <dbReference type="Proteomes" id="UP000649289"/>
    </source>
</evidence>
<organism evidence="7 8">
    <name type="scientific">Nocardioides hwasunensis</name>
    <dbReference type="NCBI Taxonomy" id="397258"/>
    <lineage>
        <taxon>Bacteria</taxon>
        <taxon>Bacillati</taxon>
        <taxon>Actinomycetota</taxon>
        <taxon>Actinomycetes</taxon>
        <taxon>Propionibacteriales</taxon>
        <taxon>Nocardioidaceae</taxon>
        <taxon>Nocardioides</taxon>
    </lineage>
</organism>
<comment type="similarity">
    <text evidence="1">Belongs to the sigma-70 factor family. ECF subfamily.</text>
</comment>
<keyword evidence="5" id="KW-0804">Transcription</keyword>
<gene>
    <name evidence="7" type="ORF">IEZ25_18715</name>
</gene>
<dbReference type="Proteomes" id="UP000649289">
    <property type="component" value="Unassembled WGS sequence"/>
</dbReference>
<sequence>MSRNGSFEAYVRPTLFTTYAGWRGRRWHGEVPTGDLPETGRTDEVPDPDLLRALSELSPRQRAVVVLRYFEDLTEAETAEALGCSLGSVKTHHSRALAALCTSPLLTETLAGTPLAEEAR</sequence>
<feature type="domain" description="RNA polymerase sigma factor 70 region 4 type 2" evidence="6">
    <location>
        <begin position="50"/>
        <end position="100"/>
    </location>
</feature>
<evidence type="ECO:0000259" key="6">
    <source>
        <dbReference type="Pfam" id="PF08281"/>
    </source>
</evidence>
<keyword evidence="8" id="KW-1185">Reference proteome</keyword>
<dbReference type="PANTHER" id="PTHR43133:SF50">
    <property type="entry name" value="ECF RNA POLYMERASE SIGMA FACTOR SIGM"/>
    <property type="match status" value="1"/>
</dbReference>
<dbReference type="EMBL" id="JACXYY010000008">
    <property type="protein sequence ID" value="MBD3916656.1"/>
    <property type="molecule type" value="Genomic_DNA"/>
</dbReference>
<evidence type="ECO:0000256" key="5">
    <source>
        <dbReference type="ARBA" id="ARBA00023163"/>
    </source>
</evidence>
<dbReference type="CDD" id="cd06171">
    <property type="entry name" value="Sigma70_r4"/>
    <property type="match status" value="1"/>
</dbReference>
<evidence type="ECO:0000256" key="3">
    <source>
        <dbReference type="ARBA" id="ARBA00023082"/>
    </source>
</evidence>